<dbReference type="HOGENOM" id="CLU_494925_0_0_10"/>
<dbReference type="InterPro" id="IPR052934">
    <property type="entry name" value="Methyl-DNA_Rec/Restrict_Enz"/>
</dbReference>
<reference evidence="2" key="1">
    <citation type="submission" date="2009-09" db="EMBL/GenBank/DDBJ databases">
        <authorList>
            <person name="Weinstock G."/>
            <person name="Sodergren E."/>
            <person name="Clifton S."/>
            <person name="Fulton L."/>
            <person name="Fulton B."/>
            <person name="Courtney L."/>
            <person name="Fronick C."/>
            <person name="Harrison M."/>
            <person name="Strong C."/>
            <person name="Farmer C."/>
            <person name="Delahaunty K."/>
            <person name="Markovic C."/>
            <person name="Hall O."/>
            <person name="Minx P."/>
            <person name="Tomlinson C."/>
            <person name="Mitreva M."/>
            <person name="Nelson J."/>
            <person name="Hou S."/>
            <person name="Wollam A."/>
            <person name="Pepin K.H."/>
            <person name="Johnson M."/>
            <person name="Bhonagiri V."/>
            <person name="Nash W.E."/>
            <person name="Warren W."/>
            <person name="Chinwalla A."/>
            <person name="Mardis E.R."/>
            <person name="Wilson R.K."/>
        </authorList>
    </citation>
    <scope>NUCLEOTIDE SEQUENCE [LARGE SCALE GENOMIC DNA]</scope>
    <source>
        <strain evidence="2">ATCC 51259</strain>
    </source>
</reference>
<dbReference type="GeneID" id="84577338"/>
<name>C9LKR8_9BACT</name>
<proteinExistence type="predicted"/>
<dbReference type="OrthoDB" id="9781481at2"/>
<dbReference type="InterPro" id="IPR011704">
    <property type="entry name" value="ATPase_dyneun-rel_AAA"/>
</dbReference>
<organism evidence="2 3">
    <name type="scientific">Alloprevotella tannerae ATCC 51259</name>
    <dbReference type="NCBI Taxonomy" id="626522"/>
    <lineage>
        <taxon>Bacteria</taxon>
        <taxon>Pseudomonadati</taxon>
        <taxon>Bacteroidota</taxon>
        <taxon>Bacteroidia</taxon>
        <taxon>Bacteroidales</taxon>
        <taxon>Prevotellaceae</taxon>
        <taxon>Alloprevotella</taxon>
    </lineage>
</organism>
<evidence type="ECO:0000313" key="3">
    <source>
        <dbReference type="Proteomes" id="UP000003460"/>
    </source>
</evidence>
<protein>
    <recommendedName>
        <fullName evidence="1">ATPase dynein-related AAA domain-containing protein</fullName>
    </recommendedName>
</protein>
<dbReference type="AlphaFoldDB" id="C9LKR8"/>
<sequence length="564" mass="64901">MNKDRDKKYWHIQMYKPYGQEDEARVDSKKMLEREEPFIGIGERGNNQCENFKYKIKNGDIVLVREGNEAIALCQIISENFTDRELTDEFLHKNFRRVKILAWAKDYKQPSNSRLFTQGAFSSCGHGTKQYEYINNWLKHIHIENMEFTNKCAQLLEHKRNIIIQGAPGTGKTYNTASIALKVLGVTDIDLTDHEAVIKRYKELTGKRIFFTTFHQSLDYEDFVEGLKPRVQTNEQGESVGVTYEPEDGIFKRACQAVTMDESKDITECIDDFLEHKINGFENKREIPTSTGISSFYAWWNKGNTTISCRSKYSTITRDETHSPSPLNIEKVKHQALGDGVENNWPAYAKAFIEAVKEEYNIHGNNKVVLIIDEINRGNVAKIFGELITLLEVDKREGSEHPIQVTLPYSKELFSVPKNLYIIGTMNTTDRSTGTIDYALRRRFAFVTLKSDKSVIEKHYNTEPTLKSQALALFGNIEKFIKEKQCGDLGIDDLMVGHSYFMSASEEELRDKMEYEVLPLISEYINDGILNVSSKEKEAAFEDWRDLQPATIEEVNEEEEQEGE</sequence>
<dbReference type="PANTHER" id="PTHR37291">
    <property type="entry name" value="5-METHYLCYTOSINE-SPECIFIC RESTRICTION ENZYME B"/>
    <property type="match status" value="1"/>
</dbReference>
<dbReference type="GO" id="GO:0016887">
    <property type="term" value="F:ATP hydrolysis activity"/>
    <property type="evidence" value="ECO:0007669"/>
    <property type="project" value="InterPro"/>
</dbReference>
<dbReference type="Pfam" id="PF07728">
    <property type="entry name" value="AAA_5"/>
    <property type="match status" value="1"/>
</dbReference>
<dbReference type="RefSeq" id="WP_006256673.1">
    <property type="nucleotide sequence ID" value="NZ_GG700644.1"/>
</dbReference>
<gene>
    <name evidence="2" type="ORF">GCWU000325_02838</name>
</gene>
<accession>C9LKR8</accession>
<dbReference type="Proteomes" id="UP000003460">
    <property type="component" value="Unassembled WGS sequence"/>
</dbReference>
<dbReference type="eggNOG" id="COG1401">
    <property type="taxonomic scope" value="Bacteria"/>
</dbReference>
<dbReference type="InterPro" id="IPR027417">
    <property type="entry name" value="P-loop_NTPase"/>
</dbReference>
<dbReference type="Gene3D" id="3.40.50.300">
    <property type="entry name" value="P-loop containing nucleotide triphosphate hydrolases"/>
    <property type="match status" value="2"/>
</dbReference>
<comment type="caution">
    <text evidence="2">The sequence shown here is derived from an EMBL/GenBank/DDBJ whole genome shotgun (WGS) entry which is preliminary data.</text>
</comment>
<evidence type="ECO:0000259" key="1">
    <source>
        <dbReference type="Pfam" id="PF07728"/>
    </source>
</evidence>
<evidence type="ECO:0000313" key="2">
    <source>
        <dbReference type="EMBL" id="EEX70296.1"/>
    </source>
</evidence>
<dbReference type="STRING" id="626522.GCWU000325_02838"/>
<keyword evidence="3" id="KW-1185">Reference proteome</keyword>
<dbReference type="EMBL" id="ACIJ02000031">
    <property type="protein sequence ID" value="EEX70296.1"/>
    <property type="molecule type" value="Genomic_DNA"/>
</dbReference>
<feature type="domain" description="ATPase dynein-related AAA" evidence="1">
    <location>
        <begin position="364"/>
        <end position="444"/>
    </location>
</feature>
<dbReference type="PANTHER" id="PTHR37291:SF1">
    <property type="entry name" value="TYPE IV METHYL-DIRECTED RESTRICTION ENZYME ECOKMCRB SUBUNIT"/>
    <property type="match status" value="1"/>
</dbReference>
<dbReference type="GO" id="GO:0005524">
    <property type="term" value="F:ATP binding"/>
    <property type="evidence" value="ECO:0007669"/>
    <property type="project" value="InterPro"/>
</dbReference>
<dbReference type="SUPFAM" id="SSF52540">
    <property type="entry name" value="P-loop containing nucleoside triphosphate hydrolases"/>
    <property type="match status" value="1"/>
</dbReference>